<accession>A0A6H3NTG9</accession>
<proteinExistence type="predicted"/>
<evidence type="ECO:0000313" key="1">
    <source>
        <dbReference type="EMBL" id="TGN16129.1"/>
    </source>
</evidence>
<evidence type="ECO:0000313" key="2">
    <source>
        <dbReference type="Proteomes" id="UP000297649"/>
    </source>
</evidence>
<organism evidence="1 2">
    <name type="scientific">Leptospira bandrabouensis</name>
    <dbReference type="NCBI Taxonomy" id="2484903"/>
    <lineage>
        <taxon>Bacteria</taxon>
        <taxon>Pseudomonadati</taxon>
        <taxon>Spirochaetota</taxon>
        <taxon>Spirochaetia</taxon>
        <taxon>Leptospirales</taxon>
        <taxon>Leptospiraceae</taxon>
        <taxon>Leptospira</taxon>
    </lineage>
</organism>
<dbReference type="RefSeq" id="WP_135745752.1">
    <property type="nucleotide sequence ID" value="NZ_JAIZBL010000004.1"/>
</dbReference>
<name>A0A6H3NTG9_9LEPT</name>
<dbReference type="OrthoDB" id="345769at2"/>
<sequence>MFLFNLFLISIFSLLQISCNGQSTKNNISVLSLLSLSGATAEPTLEDKFQSVQSTTYYRKDGNLQFQDIVIEYKLKTTKEDSESIVGYMGNPNEISYNSKTGMITGQITQIEDSFNNNSIVFSYSDYTKKFKFYLTLKKEGKIISIREITSTPPNAPTIPPNSITLPNVSYETERSISYSGGIPTEYQIIRVKFQADSDLSAFKRLDAYLGRPNIISLAADNFNVINYIKVSSYDKYAGYFFFSSGELYAPYKIIVVGSTNDAKGNRSIDTVPPPPPPSPCAGSLTAPTTIGNCATHCLVVNLVGNQMEYIAKTSVDTSTEEYLYLDSSSSTVSGGSGPVGLEYIEHFSPIGIGAYQTNLSTFDVTSYNNACVVLSSYLVREGPGGFKDSYLTTKVIVP</sequence>
<dbReference type="EMBL" id="RQHU01000005">
    <property type="protein sequence ID" value="TGN16129.1"/>
    <property type="molecule type" value="Genomic_DNA"/>
</dbReference>
<dbReference type="AlphaFoldDB" id="A0A6H3NTG9"/>
<dbReference type="Proteomes" id="UP000297649">
    <property type="component" value="Unassembled WGS sequence"/>
</dbReference>
<reference evidence="1" key="1">
    <citation type="journal article" date="2019" name="PLoS Negl. Trop. Dis.">
        <title>Revisiting the worldwide diversity of Leptospira species in the environment.</title>
        <authorList>
            <person name="Vincent A.T."/>
            <person name="Schiettekatte O."/>
            <person name="Bourhy P."/>
            <person name="Veyrier F.J."/>
            <person name="Picardeau M."/>
        </authorList>
    </citation>
    <scope>NUCLEOTIDE SEQUENCE [LARGE SCALE GENOMIC DNA]</scope>
    <source>
        <strain evidence="1">201601109</strain>
    </source>
</reference>
<comment type="caution">
    <text evidence="1">The sequence shown here is derived from an EMBL/GenBank/DDBJ whole genome shotgun (WGS) entry which is preliminary data.</text>
</comment>
<protein>
    <submittedName>
        <fullName evidence="1">Uncharacterized protein</fullName>
    </submittedName>
</protein>
<gene>
    <name evidence="1" type="ORF">EHR08_07620</name>
</gene>
<keyword evidence="2" id="KW-1185">Reference proteome</keyword>